<comment type="caution">
    <text evidence="1">The sequence shown here is derived from an EMBL/GenBank/DDBJ whole genome shotgun (WGS) entry which is preliminary data.</text>
</comment>
<dbReference type="EMBL" id="BART01018436">
    <property type="protein sequence ID" value="GAG75100.1"/>
    <property type="molecule type" value="Genomic_DNA"/>
</dbReference>
<protein>
    <submittedName>
        <fullName evidence="1">Uncharacterized protein</fullName>
    </submittedName>
</protein>
<sequence>FINFPGFFPIEINISRLTGIGDIVIGMKNYY</sequence>
<feature type="non-terminal residue" evidence="1">
    <location>
        <position position="1"/>
    </location>
</feature>
<proteinExistence type="predicted"/>
<dbReference type="AlphaFoldDB" id="X0ZZ25"/>
<accession>X0ZZ25</accession>
<gene>
    <name evidence="1" type="ORF">S01H4_34805</name>
</gene>
<evidence type="ECO:0000313" key="1">
    <source>
        <dbReference type="EMBL" id="GAG75100.1"/>
    </source>
</evidence>
<name>X0ZZ25_9ZZZZ</name>
<organism evidence="1">
    <name type="scientific">marine sediment metagenome</name>
    <dbReference type="NCBI Taxonomy" id="412755"/>
    <lineage>
        <taxon>unclassified sequences</taxon>
        <taxon>metagenomes</taxon>
        <taxon>ecological metagenomes</taxon>
    </lineage>
</organism>
<reference evidence="1" key="1">
    <citation type="journal article" date="2014" name="Front. Microbiol.">
        <title>High frequency of phylogenetically diverse reductive dehalogenase-homologous genes in deep subseafloor sedimentary metagenomes.</title>
        <authorList>
            <person name="Kawai M."/>
            <person name="Futagami T."/>
            <person name="Toyoda A."/>
            <person name="Takaki Y."/>
            <person name="Nishi S."/>
            <person name="Hori S."/>
            <person name="Arai W."/>
            <person name="Tsubouchi T."/>
            <person name="Morono Y."/>
            <person name="Uchiyama I."/>
            <person name="Ito T."/>
            <person name="Fujiyama A."/>
            <person name="Inagaki F."/>
            <person name="Takami H."/>
        </authorList>
    </citation>
    <scope>NUCLEOTIDE SEQUENCE</scope>
    <source>
        <strain evidence="1">Expedition CK06-06</strain>
    </source>
</reference>